<accession>A0A8T0HRZ9</accession>
<dbReference type="Proteomes" id="UP000822688">
    <property type="component" value="Chromosome V"/>
</dbReference>
<dbReference type="AlphaFoldDB" id="A0A8T0HRZ9"/>
<proteinExistence type="predicted"/>
<protein>
    <submittedName>
        <fullName evidence="2">Uncharacterized protein</fullName>
    </submittedName>
</protein>
<feature type="compositionally biased region" description="Polar residues" evidence="1">
    <location>
        <begin position="11"/>
        <end position="53"/>
    </location>
</feature>
<organism evidence="2 3">
    <name type="scientific">Ceratodon purpureus</name>
    <name type="common">Fire moss</name>
    <name type="synonym">Dicranum purpureum</name>
    <dbReference type="NCBI Taxonomy" id="3225"/>
    <lineage>
        <taxon>Eukaryota</taxon>
        <taxon>Viridiplantae</taxon>
        <taxon>Streptophyta</taxon>
        <taxon>Embryophyta</taxon>
        <taxon>Bryophyta</taxon>
        <taxon>Bryophytina</taxon>
        <taxon>Bryopsida</taxon>
        <taxon>Dicranidae</taxon>
        <taxon>Pseudoditrichales</taxon>
        <taxon>Ditrichaceae</taxon>
        <taxon>Ceratodon</taxon>
    </lineage>
</organism>
<dbReference type="EMBL" id="CM026426">
    <property type="protein sequence ID" value="KAG0573770.1"/>
    <property type="molecule type" value="Genomic_DNA"/>
</dbReference>
<gene>
    <name evidence="2" type="ORF">KC19_VG208300</name>
</gene>
<feature type="region of interest" description="Disordered" evidence="1">
    <location>
        <begin position="1"/>
        <end position="55"/>
    </location>
</feature>
<keyword evidence="3" id="KW-1185">Reference proteome</keyword>
<name>A0A8T0HRZ9_CERPU</name>
<reference evidence="2" key="1">
    <citation type="submission" date="2020-06" db="EMBL/GenBank/DDBJ databases">
        <title>WGS assembly of Ceratodon purpureus strain R40.</title>
        <authorList>
            <person name="Carey S.B."/>
            <person name="Jenkins J."/>
            <person name="Shu S."/>
            <person name="Lovell J.T."/>
            <person name="Sreedasyam A."/>
            <person name="Maumus F."/>
            <person name="Tiley G.P."/>
            <person name="Fernandez-Pozo N."/>
            <person name="Barry K."/>
            <person name="Chen C."/>
            <person name="Wang M."/>
            <person name="Lipzen A."/>
            <person name="Daum C."/>
            <person name="Saski C.A."/>
            <person name="Payton A.C."/>
            <person name="Mcbreen J.C."/>
            <person name="Conrad R.E."/>
            <person name="Kollar L.M."/>
            <person name="Olsson S."/>
            <person name="Huttunen S."/>
            <person name="Landis J.B."/>
            <person name="Wickett N.J."/>
            <person name="Johnson M.G."/>
            <person name="Rensing S.A."/>
            <person name="Grimwood J."/>
            <person name="Schmutz J."/>
            <person name="Mcdaniel S.F."/>
        </authorList>
    </citation>
    <scope>NUCLEOTIDE SEQUENCE</scope>
    <source>
        <strain evidence="2">R40</strain>
    </source>
</reference>
<comment type="caution">
    <text evidence="2">The sequence shown here is derived from an EMBL/GenBank/DDBJ whole genome shotgun (WGS) entry which is preliminary data.</text>
</comment>
<sequence>MLIMSRIISRTPASSQEMGEDQISPSDTLAAGTNQTKPSLPRTSRLSHTQQRIYPSRASRQHLKWQLYQHLAHGNARVPDSSVADLLCRKRRENRQDCPQVVRLALTTRNSLLDMPSSMTSPRHSRILCPLQQPLRY</sequence>
<evidence type="ECO:0000313" key="3">
    <source>
        <dbReference type="Proteomes" id="UP000822688"/>
    </source>
</evidence>
<evidence type="ECO:0000256" key="1">
    <source>
        <dbReference type="SAM" id="MobiDB-lite"/>
    </source>
</evidence>
<evidence type="ECO:0000313" key="2">
    <source>
        <dbReference type="EMBL" id="KAG0573770.1"/>
    </source>
</evidence>